<comment type="caution">
    <text evidence="4">The sequence shown here is derived from an EMBL/GenBank/DDBJ whole genome shotgun (WGS) entry which is preliminary data.</text>
</comment>
<dbReference type="InterPro" id="IPR019734">
    <property type="entry name" value="TPR_rpt"/>
</dbReference>
<dbReference type="EMBL" id="VXIT01000010">
    <property type="protein sequence ID" value="KAA6409989.1"/>
    <property type="molecule type" value="Genomic_DNA"/>
</dbReference>
<dbReference type="OrthoDB" id="5986190at2759"/>
<dbReference type="Proteomes" id="UP000324767">
    <property type="component" value="Unassembled WGS sequence"/>
</dbReference>
<protein>
    <submittedName>
        <fullName evidence="4">Uncharacterized protein</fullName>
    </submittedName>
</protein>
<sequence length="1224" mass="137261">MTSPSYTLETIYAGALDQIKKLRDAAKLSSADYDMITGDSRPKDVLTFMNDTILRHASFQSNKRIRVREKAKPLLEGLERFGGVIDIFASSSPQVHGVNPARLIWGFMKFLLLIARDIVDTFDTVLTMLEDIVKELPALQAYINIYGSSKLQLLREPLVDIYAGFIVLGLQALKLFGRSAHRTIGRSAWGSLDSDFKSLISRIEKNRTIVERNAAVEGANQADEASKVQLLENHRAEAFREEVRLSSANTAGKDSLQTLSTPLSLIDAPLDLLSVHSIDREAELAQLGTIFSARDPRVPRRCAIYGMPGLGKTQLALRYAKLVSDRQRFPLVFWISAATTEKLNQGFTNVLNLVGHVERNHPEQSARLTAARRWLEEYKVADSKGWLLIFDNVNKNTASFLRDHLPRSGYDGCILFTTRTDDTAKVLASSAGEKHHTLELQAPGSEDAACILLGYVGLDAATIHSDDLNKAIELVNSIGRLPLAVDQVASFMKQSHKTIDDILELYRSDQKVEIIKWENDLSSYEQKSVAATFNLQFNELSRRSPDTSNLLKILSFLDPESICVDVVTGGIEELRKASRPQLQPTLGFRDKLKKTLGGHRVVQRSHHEAPPLVSSQLSPKVDSLATLLQSPMRYQEAIQHLQNLSLLQSQTNGTTSALRLHDLVQYLAQENTRIEGAQQQWFQCAVALVCGGFKNMGDCSLPQSWSQYEIFVPHIQALIKHADKHRTENPLLLDASQLVGNYWIDRGRYREAESACQWALAGYVKQLRPRHLKTSRAKSLVARFYGSQGMNKEAEAPCNQVLLEMEQSLGPTHPTILVAMQSTANTDLLSGSYEEAKANCSQALEELQKGLKPDHPDLLQVLERLANLHRAQGRPREAEALYKPILENNERQLGSEHPDTLQSMSRVATAYRDQGQYTEAEVVFMQVLECQERQLGSEHPATLQTMSELAWAYLGRGQYIEAEVRYKQVFESRESQLGSEHTDTLQTMSNLATAYRLQGQHIELEVLYKQALEVQGRQLVFQHPDILWTMSNLATAYRDQGIEAEVLYKRALEGRERKLGSEHPATLRSMSRLATVYSLQGQHIEAEVLYKQALEAQERKLGSEHPHTLQTMSGLATAYFRQGQYIEAEVLYKKALEGQERQLGSEHPSTLWTMSGLATAYLLQGQYIEAEVLCKQALEVQESKLGSEHPDTLRTLHKLALSYDKQGKNAEAEALYKRASAGRE</sequence>
<dbReference type="InterPro" id="IPR027417">
    <property type="entry name" value="P-loop_NTPase"/>
</dbReference>
<organism evidence="4 5">
    <name type="scientific">Lasallia pustulata</name>
    <dbReference type="NCBI Taxonomy" id="136370"/>
    <lineage>
        <taxon>Eukaryota</taxon>
        <taxon>Fungi</taxon>
        <taxon>Dikarya</taxon>
        <taxon>Ascomycota</taxon>
        <taxon>Pezizomycotina</taxon>
        <taxon>Lecanoromycetes</taxon>
        <taxon>OSLEUM clade</taxon>
        <taxon>Umbilicariomycetidae</taxon>
        <taxon>Umbilicariales</taxon>
        <taxon>Umbilicariaceae</taxon>
        <taxon>Lasallia</taxon>
    </lineage>
</organism>
<dbReference type="GO" id="GO:0043531">
    <property type="term" value="F:ADP binding"/>
    <property type="evidence" value="ECO:0007669"/>
    <property type="project" value="InterPro"/>
</dbReference>
<feature type="repeat" description="TPR" evidence="1">
    <location>
        <begin position="1109"/>
        <end position="1142"/>
    </location>
</feature>
<reference evidence="4 5" key="1">
    <citation type="submission" date="2019-09" db="EMBL/GenBank/DDBJ databases">
        <title>The hologenome of the rock-dwelling lichen Lasallia pustulata.</title>
        <authorList>
            <person name="Greshake Tzovaras B."/>
            <person name="Segers F."/>
            <person name="Bicker A."/>
            <person name="Dal Grande F."/>
            <person name="Otte J."/>
            <person name="Hankeln T."/>
            <person name="Schmitt I."/>
            <person name="Ebersberger I."/>
        </authorList>
    </citation>
    <scope>NUCLEOTIDE SEQUENCE [LARGE SCALE GENOMIC DNA]</scope>
    <source>
        <strain evidence="4">A1-1</strain>
    </source>
</reference>
<evidence type="ECO:0000313" key="4">
    <source>
        <dbReference type="EMBL" id="KAA6409989.1"/>
    </source>
</evidence>
<proteinExistence type="predicted"/>
<dbReference type="AlphaFoldDB" id="A0A5M8PKL8"/>
<dbReference type="PANTHER" id="PTHR46082:SF6">
    <property type="entry name" value="AAA+ ATPASE DOMAIN-CONTAINING PROTEIN-RELATED"/>
    <property type="match status" value="1"/>
</dbReference>
<evidence type="ECO:0000259" key="2">
    <source>
        <dbReference type="Pfam" id="PF00931"/>
    </source>
</evidence>
<dbReference type="InterPro" id="IPR053137">
    <property type="entry name" value="NLR-like"/>
</dbReference>
<dbReference type="SMART" id="SM00028">
    <property type="entry name" value="TPR"/>
    <property type="match status" value="9"/>
</dbReference>
<feature type="domain" description="DUF7708" evidence="3">
    <location>
        <begin position="77"/>
        <end position="217"/>
    </location>
</feature>
<dbReference type="PANTHER" id="PTHR46082">
    <property type="entry name" value="ATP/GTP-BINDING PROTEIN-RELATED"/>
    <property type="match status" value="1"/>
</dbReference>
<dbReference type="SUPFAM" id="SSF52540">
    <property type="entry name" value="P-loop containing nucleoside triphosphate hydrolases"/>
    <property type="match status" value="1"/>
</dbReference>
<gene>
    <name evidence="4" type="ORF">FRX48_06603</name>
</gene>
<name>A0A5M8PKL8_9LECA</name>
<evidence type="ECO:0000313" key="5">
    <source>
        <dbReference type="Proteomes" id="UP000324767"/>
    </source>
</evidence>
<dbReference type="InterPro" id="IPR056125">
    <property type="entry name" value="DUF7708"/>
</dbReference>
<dbReference type="Gene3D" id="1.25.40.10">
    <property type="entry name" value="Tetratricopeptide repeat domain"/>
    <property type="match status" value="3"/>
</dbReference>
<dbReference type="SUPFAM" id="SSF48452">
    <property type="entry name" value="TPR-like"/>
    <property type="match status" value="4"/>
</dbReference>
<dbReference type="Pfam" id="PF24809">
    <property type="entry name" value="DUF7708"/>
    <property type="match status" value="1"/>
</dbReference>
<dbReference type="Pfam" id="PF13374">
    <property type="entry name" value="TPR_10"/>
    <property type="match status" value="1"/>
</dbReference>
<dbReference type="Gene3D" id="3.40.50.300">
    <property type="entry name" value="P-loop containing nucleotide triphosphate hydrolases"/>
    <property type="match status" value="1"/>
</dbReference>
<accession>A0A5M8PKL8</accession>
<evidence type="ECO:0000259" key="3">
    <source>
        <dbReference type="Pfam" id="PF24809"/>
    </source>
</evidence>
<dbReference type="Pfam" id="PF00931">
    <property type="entry name" value="NB-ARC"/>
    <property type="match status" value="1"/>
</dbReference>
<feature type="domain" description="NB-ARC" evidence="2">
    <location>
        <begin position="302"/>
        <end position="437"/>
    </location>
</feature>
<keyword evidence="1" id="KW-0802">TPR repeat</keyword>
<dbReference type="Pfam" id="PF13424">
    <property type="entry name" value="TPR_12"/>
    <property type="match status" value="4"/>
</dbReference>
<dbReference type="InterPro" id="IPR011990">
    <property type="entry name" value="TPR-like_helical_dom_sf"/>
</dbReference>
<dbReference type="InterPro" id="IPR002182">
    <property type="entry name" value="NB-ARC"/>
</dbReference>
<evidence type="ECO:0000256" key="1">
    <source>
        <dbReference type="PROSITE-ProRule" id="PRU00339"/>
    </source>
</evidence>
<dbReference type="PROSITE" id="PS50005">
    <property type="entry name" value="TPR"/>
    <property type="match status" value="1"/>
</dbReference>